<evidence type="ECO:0000313" key="2">
    <source>
        <dbReference type="EMBL" id="KJH70175.1"/>
    </source>
</evidence>
<dbReference type="PATRIC" id="fig|1618023.3.peg.1900"/>
<name>A0A0D8ZN60_9CYAN</name>
<feature type="signal peptide" evidence="1">
    <location>
        <begin position="1"/>
        <end position="22"/>
    </location>
</feature>
<comment type="caution">
    <text evidence="2">The sequence shown here is derived from an EMBL/GenBank/DDBJ whole genome shotgun (WGS) entry which is preliminary data.</text>
</comment>
<accession>A0A0D8ZN60</accession>
<organism evidence="2 3">
    <name type="scientific">Aliterella atlantica CENA595</name>
    <dbReference type="NCBI Taxonomy" id="1618023"/>
    <lineage>
        <taxon>Bacteria</taxon>
        <taxon>Bacillati</taxon>
        <taxon>Cyanobacteriota</taxon>
        <taxon>Cyanophyceae</taxon>
        <taxon>Chroococcidiopsidales</taxon>
        <taxon>Aliterellaceae</taxon>
        <taxon>Aliterella</taxon>
    </lineage>
</organism>
<sequence length="167" mass="18626">MKHIPSIIVGFSLLFLTPNAYACSCASSDRSFVQLAKRSQLAIRGKVIEYHWSKDDKERKRTPVAMTVEVKEVYKGATKLGKVIVWGDNGIQCRPYVTQFPIGTEWVLALSKDFWTKKAEVAISSCGEYWLQVKGSNVVGKMTDGSFQAKPKVISLPNLRKLIKAAT</sequence>
<evidence type="ECO:0000256" key="1">
    <source>
        <dbReference type="SAM" id="SignalP"/>
    </source>
</evidence>
<protein>
    <recommendedName>
        <fullName evidence="4">Lipoprotein</fullName>
    </recommendedName>
</protein>
<dbReference type="EMBL" id="JYON01000026">
    <property type="protein sequence ID" value="KJH70175.1"/>
    <property type="molecule type" value="Genomic_DNA"/>
</dbReference>
<dbReference type="RefSeq" id="WP_045056355.1">
    <property type="nucleotide sequence ID" value="NZ_JYON01000026.1"/>
</dbReference>
<dbReference type="InterPro" id="IPR008993">
    <property type="entry name" value="TIMP-like_OB-fold"/>
</dbReference>
<dbReference type="Gene3D" id="2.40.50.120">
    <property type="match status" value="1"/>
</dbReference>
<evidence type="ECO:0000313" key="3">
    <source>
        <dbReference type="Proteomes" id="UP000032452"/>
    </source>
</evidence>
<keyword evidence="1" id="KW-0732">Signal</keyword>
<keyword evidence="3" id="KW-1185">Reference proteome</keyword>
<reference evidence="2 3" key="1">
    <citation type="submission" date="2015-02" db="EMBL/GenBank/DDBJ databases">
        <title>Draft genome of a novel marine cyanobacterium (Chroococcales) isolated from South Atlantic Ocean.</title>
        <authorList>
            <person name="Rigonato J."/>
            <person name="Alvarenga D.O."/>
            <person name="Branco L.H."/>
            <person name="Varani A.M."/>
            <person name="Brandini F.P."/>
            <person name="Fiore M.F."/>
        </authorList>
    </citation>
    <scope>NUCLEOTIDE SEQUENCE [LARGE SCALE GENOMIC DNA]</scope>
    <source>
        <strain evidence="2 3">CENA595</strain>
    </source>
</reference>
<proteinExistence type="predicted"/>
<evidence type="ECO:0008006" key="4">
    <source>
        <dbReference type="Google" id="ProtNLM"/>
    </source>
</evidence>
<dbReference type="Proteomes" id="UP000032452">
    <property type="component" value="Unassembled WGS sequence"/>
</dbReference>
<feature type="chain" id="PRO_5002337268" description="Lipoprotein" evidence="1">
    <location>
        <begin position="23"/>
        <end position="167"/>
    </location>
</feature>
<dbReference type="SUPFAM" id="SSF50242">
    <property type="entry name" value="TIMP-like"/>
    <property type="match status" value="1"/>
</dbReference>
<dbReference type="AlphaFoldDB" id="A0A0D8ZN60"/>
<gene>
    <name evidence="2" type="ORF">UH38_19450</name>
</gene>